<sequence>MQIILKTKDMDLTDAIRQYVDEKALAIAKLVDEYDPDAMLEVEVGKSSRHHNKGPFMRAEMNLAFLGNMVRSEEEREDLYEAIDVCKDDLRRQVVEHKDRVQQDQRSPRPDKE</sequence>
<evidence type="ECO:0000313" key="2">
    <source>
        <dbReference type="EMBL" id="OGL98467.1"/>
    </source>
</evidence>
<dbReference type="GO" id="GO:0022627">
    <property type="term" value="C:cytosolic small ribosomal subunit"/>
    <property type="evidence" value="ECO:0007669"/>
    <property type="project" value="TreeGrafter"/>
</dbReference>
<organism evidence="2 3">
    <name type="scientific">Candidatus Uhrbacteria bacterium RIFOXYB2_FULL_57_15</name>
    <dbReference type="NCBI Taxonomy" id="1802422"/>
    <lineage>
        <taxon>Bacteria</taxon>
        <taxon>Candidatus Uhriibacteriota</taxon>
    </lineage>
</organism>
<dbReference type="PANTHER" id="PTHR33231">
    <property type="entry name" value="30S RIBOSOMAL PROTEIN"/>
    <property type="match status" value="1"/>
</dbReference>
<dbReference type="Proteomes" id="UP000176501">
    <property type="component" value="Unassembled WGS sequence"/>
</dbReference>
<dbReference type="InterPro" id="IPR036567">
    <property type="entry name" value="RHF-like"/>
</dbReference>
<dbReference type="Gene3D" id="3.30.160.100">
    <property type="entry name" value="Ribosome hibernation promotion factor-like"/>
    <property type="match status" value="1"/>
</dbReference>
<protein>
    <submittedName>
        <fullName evidence="2">Ribosomal subunit interface protein</fullName>
    </submittedName>
</protein>
<dbReference type="SUPFAM" id="SSF69754">
    <property type="entry name" value="Ribosome binding protein Y (YfiA homologue)"/>
    <property type="match status" value="1"/>
</dbReference>
<dbReference type="GO" id="GO:0043024">
    <property type="term" value="F:ribosomal small subunit binding"/>
    <property type="evidence" value="ECO:0007669"/>
    <property type="project" value="TreeGrafter"/>
</dbReference>
<proteinExistence type="predicted"/>
<comment type="caution">
    <text evidence="2">The sequence shown here is derived from an EMBL/GenBank/DDBJ whole genome shotgun (WGS) entry which is preliminary data.</text>
</comment>
<keyword evidence="1" id="KW-0810">Translation regulation</keyword>
<dbReference type="CDD" id="cd00552">
    <property type="entry name" value="RaiA"/>
    <property type="match status" value="1"/>
</dbReference>
<gene>
    <name evidence="2" type="ORF">A2304_02125</name>
</gene>
<dbReference type="Pfam" id="PF02482">
    <property type="entry name" value="Ribosomal_S30AE"/>
    <property type="match status" value="1"/>
</dbReference>
<dbReference type="PANTHER" id="PTHR33231:SF1">
    <property type="entry name" value="30S RIBOSOMAL PROTEIN"/>
    <property type="match status" value="1"/>
</dbReference>
<name>A0A1F7W8B5_9BACT</name>
<evidence type="ECO:0000256" key="1">
    <source>
        <dbReference type="ARBA" id="ARBA00022845"/>
    </source>
</evidence>
<dbReference type="InterPro" id="IPR050574">
    <property type="entry name" value="HPF/YfiA_ribosome-assoc"/>
</dbReference>
<accession>A0A1F7W8B5</accession>
<reference evidence="2 3" key="1">
    <citation type="journal article" date="2016" name="Nat. Commun.">
        <title>Thousands of microbial genomes shed light on interconnected biogeochemical processes in an aquifer system.</title>
        <authorList>
            <person name="Anantharaman K."/>
            <person name="Brown C.T."/>
            <person name="Hug L.A."/>
            <person name="Sharon I."/>
            <person name="Castelle C.J."/>
            <person name="Probst A.J."/>
            <person name="Thomas B.C."/>
            <person name="Singh A."/>
            <person name="Wilkins M.J."/>
            <person name="Karaoz U."/>
            <person name="Brodie E.L."/>
            <person name="Williams K.H."/>
            <person name="Hubbard S.S."/>
            <person name="Banfield J.F."/>
        </authorList>
    </citation>
    <scope>NUCLEOTIDE SEQUENCE [LARGE SCALE GENOMIC DNA]</scope>
</reference>
<dbReference type="InterPro" id="IPR003489">
    <property type="entry name" value="RHF/RaiA"/>
</dbReference>
<evidence type="ECO:0000313" key="3">
    <source>
        <dbReference type="Proteomes" id="UP000176501"/>
    </source>
</evidence>
<dbReference type="EMBL" id="MGFE01000020">
    <property type="protein sequence ID" value="OGL98467.1"/>
    <property type="molecule type" value="Genomic_DNA"/>
</dbReference>
<dbReference type="NCBIfam" id="TIGR00741">
    <property type="entry name" value="yfiA"/>
    <property type="match status" value="1"/>
</dbReference>
<dbReference type="AlphaFoldDB" id="A0A1F7W8B5"/>
<dbReference type="GO" id="GO:0045900">
    <property type="term" value="P:negative regulation of translational elongation"/>
    <property type="evidence" value="ECO:0007669"/>
    <property type="project" value="TreeGrafter"/>
</dbReference>